<dbReference type="AlphaFoldDB" id="A0A8K0VWM5"/>
<evidence type="ECO:0000313" key="3">
    <source>
        <dbReference type="EMBL" id="KAH7082166.1"/>
    </source>
</evidence>
<feature type="coiled-coil region" evidence="1">
    <location>
        <begin position="237"/>
        <end position="268"/>
    </location>
</feature>
<evidence type="ECO:0000256" key="2">
    <source>
        <dbReference type="SAM" id="MobiDB-lite"/>
    </source>
</evidence>
<comment type="caution">
    <text evidence="3">The sequence shown here is derived from an EMBL/GenBank/DDBJ whole genome shotgun (WGS) entry which is preliminary data.</text>
</comment>
<name>A0A8K0VWM5_9PLEO</name>
<gene>
    <name evidence="3" type="ORF">FB567DRAFT_530713</name>
</gene>
<dbReference type="Proteomes" id="UP000813461">
    <property type="component" value="Unassembled WGS sequence"/>
</dbReference>
<feature type="compositionally biased region" description="Basic and acidic residues" evidence="2">
    <location>
        <begin position="18"/>
        <end position="28"/>
    </location>
</feature>
<keyword evidence="4" id="KW-1185">Reference proteome</keyword>
<accession>A0A8K0VWM5</accession>
<sequence length="321" mass="36774">MSSTSQYSTKTTVPDISELNRAHVDAKASRRNNGKNSPLADVKDIDIRNWCVQWRTTLVKGEIIPILIGNVLVAEIRKPMLNVTSVKAQELCKAGKIELPTDTDKDGVNHLLHYFSCVANTKRKPTFMNNHLPTYQALSVCAAAALLGMDKYTDHVYKMCEAKLRADPAEYEDIDAILAFEKHHARLFKVVVNDLATHVWNDTLPDKEDFAAYLAENPVLETAIKAANDAYAEKDYLMETREERRMLREEYQARRKEREQRFEDRKAEYKARWAAINTKNAALEKSCREKSSGAVEKRKQFDANERRHWISTRQCQPPKGC</sequence>
<evidence type="ECO:0000256" key="1">
    <source>
        <dbReference type="SAM" id="Coils"/>
    </source>
</evidence>
<protein>
    <submittedName>
        <fullName evidence="3">Uncharacterized protein</fullName>
    </submittedName>
</protein>
<organism evidence="3 4">
    <name type="scientific">Paraphoma chrysanthemicola</name>
    <dbReference type="NCBI Taxonomy" id="798071"/>
    <lineage>
        <taxon>Eukaryota</taxon>
        <taxon>Fungi</taxon>
        <taxon>Dikarya</taxon>
        <taxon>Ascomycota</taxon>
        <taxon>Pezizomycotina</taxon>
        <taxon>Dothideomycetes</taxon>
        <taxon>Pleosporomycetidae</taxon>
        <taxon>Pleosporales</taxon>
        <taxon>Pleosporineae</taxon>
        <taxon>Phaeosphaeriaceae</taxon>
        <taxon>Paraphoma</taxon>
    </lineage>
</organism>
<dbReference type="EMBL" id="JAGMVJ010000014">
    <property type="protein sequence ID" value="KAH7082166.1"/>
    <property type="molecule type" value="Genomic_DNA"/>
</dbReference>
<feature type="region of interest" description="Disordered" evidence="2">
    <location>
        <begin position="18"/>
        <end position="38"/>
    </location>
</feature>
<evidence type="ECO:0000313" key="4">
    <source>
        <dbReference type="Proteomes" id="UP000813461"/>
    </source>
</evidence>
<feature type="compositionally biased region" description="Basic and acidic residues" evidence="2">
    <location>
        <begin position="288"/>
        <end position="308"/>
    </location>
</feature>
<feature type="region of interest" description="Disordered" evidence="2">
    <location>
        <begin position="288"/>
        <end position="321"/>
    </location>
</feature>
<dbReference type="OrthoDB" id="3762311at2759"/>
<reference evidence="3" key="1">
    <citation type="journal article" date="2021" name="Nat. Commun.">
        <title>Genetic determinants of endophytism in the Arabidopsis root mycobiome.</title>
        <authorList>
            <person name="Mesny F."/>
            <person name="Miyauchi S."/>
            <person name="Thiergart T."/>
            <person name="Pickel B."/>
            <person name="Atanasova L."/>
            <person name="Karlsson M."/>
            <person name="Huettel B."/>
            <person name="Barry K.W."/>
            <person name="Haridas S."/>
            <person name="Chen C."/>
            <person name="Bauer D."/>
            <person name="Andreopoulos W."/>
            <person name="Pangilinan J."/>
            <person name="LaButti K."/>
            <person name="Riley R."/>
            <person name="Lipzen A."/>
            <person name="Clum A."/>
            <person name="Drula E."/>
            <person name="Henrissat B."/>
            <person name="Kohler A."/>
            <person name="Grigoriev I.V."/>
            <person name="Martin F.M."/>
            <person name="Hacquard S."/>
        </authorList>
    </citation>
    <scope>NUCLEOTIDE SEQUENCE</scope>
    <source>
        <strain evidence="3">MPI-SDFR-AT-0120</strain>
    </source>
</reference>
<keyword evidence="1" id="KW-0175">Coiled coil</keyword>
<proteinExistence type="predicted"/>